<evidence type="ECO:0000313" key="2">
    <source>
        <dbReference type="Proteomes" id="UP000618445"/>
    </source>
</evidence>
<dbReference type="Pfam" id="PF01724">
    <property type="entry name" value="DUF29"/>
    <property type="match status" value="1"/>
</dbReference>
<sequence>MNTTKALYEADFNLWLIETVNLLRKGDVGKLDLENLAEEVEDMGNNRKDVLGSNLIRILQYLLK</sequence>
<protein>
    <submittedName>
        <fullName evidence="1">DUF29 domain-containing protein</fullName>
    </submittedName>
</protein>
<reference evidence="1 2" key="1">
    <citation type="journal article" date="2020" name="ISME J.">
        <title>Comparative genomics reveals insights into cyanobacterial evolution and habitat adaptation.</title>
        <authorList>
            <person name="Chen M.Y."/>
            <person name="Teng W.K."/>
            <person name="Zhao L."/>
            <person name="Hu C.X."/>
            <person name="Zhou Y.K."/>
            <person name="Han B.P."/>
            <person name="Song L.R."/>
            <person name="Shu W.S."/>
        </authorList>
    </citation>
    <scope>NUCLEOTIDE SEQUENCE [LARGE SCALE GENOMIC DNA]</scope>
    <source>
        <strain evidence="1 2">FACHB-1050</strain>
    </source>
</reference>
<dbReference type="RefSeq" id="WP_190581622.1">
    <property type="nucleotide sequence ID" value="NZ_CAWPQU010000050.1"/>
</dbReference>
<accession>A0ABR8CGM9</accession>
<dbReference type="Gene3D" id="1.20.1220.20">
    <property type="entry name" value="Uncharcterised protein PF01724"/>
    <property type="match status" value="1"/>
</dbReference>
<comment type="caution">
    <text evidence="1">The sequence shown here is derived from an EMBL/GenBank/DDBJ whole genome shotgun (WGS) entry which is preliminary data.</text>
</comment>
<gene>
    <name evidence="1" type="ORF">H6G05_22130</name>
</gene>
<organism evidence="1 2">
    <name type="scientific">Phormidium tenue FACHB-1050</name>
    <dbReference type="NCBI Taxonomy" id="2692857"/>
    <lineage>
        <taxon>Bacteria</taxon>
        <taxon>Bacillati</taxon>
        <taxon>Cyanobacteriota</taxon>
        <taxon>Cyanophyceae</taxon>
        <taxon>Oscillatoriophycideae</taxon>
        <taxon>Oscillatoriales</taxon>
        <taxon>Oscillatoriaceae</taxon>
        <taxon>Phormidium</taxon>
    </lineage>
</organism>
<dbReference type="Proteomes" id="UP000618445">
    <property type="component" value="Unassembled WGS sequence"/>
</dbReference>
<proteinExistence type="predicted"/>
<name>A0ABR8CGM9_9CYAN</name>
<dbReference type="PANTHER" id="PTHR34235:SF3">
    <property type="entry name" value="SLR1203 PROTEIN"/>
    <property type="match status" value="1"/>
</dbReference>
<evidence type="ECO:0000313" key="1">
    <source>
        <dbReference type="EMBL" id="MBD2319525.1"/>
    </source>
</evidence>
<dbReference type="EMBL" id="JACJQY010000054">
    <property type="protein sequence ID" value="MBD2319525.1"/>
    <property type="molecule type" value="Genomic_DNA"/>
</dbReference>
<keyword evidence="2" id="KW-1185">Reference proteome</keyword>
<dbReference type="PANTHER" id="PTHR34235">
    <property type="entry name" value="SLR1203 PROTEIN-RELATED"/>
    <property type="match status" value="1"/>
</dbReference>
<dbReference type="InterPro" id="IPR002636">
    <property type="entry name" value="DUF29"/>
</dbReference>